<feature type="active site" evidence="8">
    <location>
        <position position="330"/>
    </location>
</feature>
<evidence type="ECO:0000256" key="5">
    <source>
        <dbReference type="ARBA" id="ARBA00022840"/>
    </source>
</evidence>
<dbReference type="InterPro" id="IPR036480">
    <property type="entry name" value="CarbP_synth_ssu_N_sf"/>
</dbReference>
<dbReference type="AlphaFoldDB" id="A0A9X1CAJ4"/>
<evidence type="ECO:0000259" key="9">
    <source>
        <dbReference type="SMART" id="SM01097"/>
    </source>
</evidence>
<accession>A0A9X1CAJ4</accession>
<evidence type="ECO:0000256" key="8">
    <source>
        <dbReference type="HAMAP-Rule" id="MF_01209"/>
    </source>
</evidence>
<dbReference type="PROSITE" id="PS51273">
    <property type="entry name" value="GATASE_TYPE_1"/>
    <property type="match status" value="1"/>
</dbReference>
<dbReference type="InterPro" id="IPR050472">
    <property type="entry name" value="Anth_synth/Amidotransfase"/>
</dbReference>
<feature type="binding site" evidence="8">
    <location>
        <position position="218"/>
    </location>
    <ligand>
        <name>L-glutamine</name>
        <dbReference type="ChEBI" id="CHEBI:58359"/>
    </ligand>
</feature>
<feature type="region of interest" description="CPSase" evidence="8">
    <location>
        <begin position="1"/>
        <end position="169"/>
    </location>
</feature>
<name>A0A9X1CAJ4_9BACI</name>
<organism evidence="10 11">
    <name type="scientific">Oceanobacillus polygoni</name>
    <dbReference type="NCBI Taxonomy" id="1235259"/>
    <lineage>
        <taxon>Bacteria</taxon>
        <taxon>Bacillati</taxon>
        <taxon>Bacillota</taxon>
        <taxon>Bacilli</taxon>
        <taxon>Bacillales</taxon>
        <taxon>Bacillaceae</taxon>
        <taxon>Oceanobacillus</taxon>
    </lineage>
</organism>
<keyword evidence="4 8" id="KW-0547">Nucleotide-binding</keyword>
<feature type="binding site" evidence="8">
    <location>
        <position position="249"/>
    </location>
    <ligand>
        <name>L-glutamine</name>
        <dbReference type="ChEBI" id="CHEBI:58359"/>
    </ligand>
</feature>
<gene>
    <name evidence="8" type="primary">carA</name>
    <name evidence="10" type="ORF">J2Z64_000946</name>
</gene>
<dbReference type="EC" id="6.3.5.5" evidence="8"/>
<dbReference type="PANTHER" id="PTHR43418:SF7">
    <property type="entry name" value="CARBAMOYL-PHOSPHATE SYNTHASE SMALL CHAIN"/>
    <property type="match status" value="1"/>
</dbReference>
<comment type="caution">
    <text evidence="10">The sequence shown here is derived from an EMBL/GenBank/DDBJ whole genome shotgun (WGS) entry which is preliminary data.</text>
</comment>
<comment type="subunit">
    <text evidence="8">Composed of two chains; the small (or glutamine) chain promotes the hydrolysis of glutamine to ammonia, which is used by the large (or ammonia) chain to synthesize carbamoyl phosphate. Tetramer of heterodimers (alpha,beta)4.</text>
</comment>
<sequence>MTKGYLVLETGEEFVGDWIGAEQEVSGEVVFNTSMTGYQEMMTDPSYAGQLLTFCYPMIGNYGMNTSDDESQGLAVSAVIVSDVCGEPSHYQAITSFSERLKAASIPGLMNVDTRALVGVIRKNKTVNGKILLEKQKNAHELNWEAPDWLAVINQVSVKEPRTYGIGQYHIVLVDYGYKKSILEEVLTLDCKVTVVPFDTSFEKIKELEPDGILLSNGPGDPMALSHYFTEIKRISETYPTLGICLGHQLLALAYGGKTKKMAYGHRGGNHPVKDMQTGKVWITSQNHGYVVEEASISKQNFNIWFQNVNDHSLEGIKHRQLPVQSVQFHPEAHPGPSDTAYIFREFIQQVVANEEKGAQIYAEA</sequence>
<dbReference type="Gene3D" id="3.50.30.20">
    <property type="entry name" value="Carbamoyl-phosphate synthase small subunit, N-terminal domain"/>
    <property type="match status" value="1"/>
</dbReference>
<feature type="binding site" evidence="8">
    <location>
        <position position="220"/>
    </location>
    <ligand>
        <name>L-glutamine</name>
        <dbReference type="ChEBI" id="CHEBI:58359"/>
    </ligand>
</feature>
<dbReference type="NCBIfam" id="TIGR01368">
    <property type="entry name" value="CPSaseIIsmall"/>
    <property type="match status" value="1"/>
</dbReference>
<feature type="binding site" evidence="8">
    <location>
        <position position="46"/>
    </location>
    <ligand>
        <name>L-glutamine</name>
        <dbReference type="ChEBI" id="CHEBI:58359"/>
    </ligand>
</feature>
<dbReference type="Pfam" id="PF00117">
    <property type="entry name" value="GATase"/>
    <property type="match status" value="1"/>
</dbReference>
<feature type="binding site" evidence="8">
    <location>
        <position position="246"/>
    </location>
    <ligand>
        <name>L-glutamine</name>
        <dbReference type="ChEBI" id="CHEBI:58359"/>
    </ligand>
</feature>
<feature type="binding site" evidence="8">
    <location>
        <position position="287"/>
    </location>
    <ligand>
        <name>L-glutamine</name>
        <dbReference type="ChEBI" id="CHEBI:58359"/>
    </ligand>
</feature>
<comment type="function">
    <text evidence="8">Small subunit of the glutamine-dependent carbamoyl phosphate synthetase (CPSase). CPSase catalyzes the formation of carbamoyl phosphate from the ammonia moiety of glutamine, carbonate, and phosphate donated by ATP, constituting the first step of 2 biosynthetic pathways, one leading to arginine and/or urea and the other to pyrimidine nucleotides. The small subunit (glutamine amidotransferase) binds and cleaves glutamine to supply the large subunit with the substrate ammonia.</text>
</comment>
<comment type="catalytic activity">
    <reaction evidence="7 8">
        <text>hydrogencarbonate + L-glutamine + 2 ATP + H2O = carbamoyl phosphate + L-glutamate + 2 ADP + phosphate + 2 H(+)</text>
        <dbReference type="Rhea" id="RHEA:18633"/>
        <dbReference type="ChEBI" id="CHEBI:15377"/>
        <dbReference type="ChEBI" id="CHEBI:15378"/>
        <dbReference type="ChEBI" id="CHEBI:17544"/>
        <dbReference type="ChEBI" id="CHEBI:29985"/>
        <dbReference type="ChEBI" id="CHEBI:30616"/>
        <dbReference type="ChEBI" id="CHEBI:43474"/>
        <dbReference type="ChEBI" id="CHEBI:58228"/>
        <dbReference type="ChEBI" id="CHEBI:58359"/>
        <dbReference type="ChEBI" id="CHEBI:456216"/>
        <dbReference type="EC" id="6.3.5.5"/>
    </reaction>
</comment>
<comment type="pathway">
    <text evidence="8">Pyrimidine metabolism; UMP biosynthesis via de novo pathway; (S)-dihydroorotate from bicarbonate: step 1/3.</text>
</comment>
<dbReference type="InterPro" id="IPR017926">
    <property type="entry name" value="GATASE"/>
</dbReference>
<protein>
    <recommendedName>
        <fullName evidence="8">Carbamoyl phosphate synthase small chain</fullName>
        <ecNumber evidence="8">6.3.5.5</ecNumber>
    </recommendedName>
    <alternativeName>
        <fullName evidence="8">Carbamoyl phosphate synthetase glutamine chain</fullName>
    </alternativeName>
</protein>
<dbReference type="PRINTS" id="PR00099">
    <property type="entry name" value="CPSGATASE"/>
</dbReference>
<feature type="active site" evidence="8">
    <location>
        <position position="332"/>
    </location>
</feature>
<dbReference type="EMBL" id="JAGGMB010000002">
    <property type="protein sequence ID" value="MBP2076734.1"/>
    <property type="molecule type" value="Genomic_DNA"/>
</dbReference>
<dbReference type="GO" id="GO:0006541">
    <property type="term" value="P:glutamine metabolic process"/>
    <property type="evidence" value="ECO:0007669"/>
    <property type="project" value="InterPro"/>
</dbReference>
<dbReference type="OrthoDB" id="9804328at2"/>
<evidence type="ECO:0000256" key="4">
    <source>
        <dbReference type="ARBA" id="ARBA00022741"/>
    </source>
</evidence>
<comment type="similarity">
    <text evidence="2 8">Belongs to the CarA family.</text>
</comment>
<dbReference type="GO" id="GO:0044205">
    <property type="term" value="P:'de novo' UMP biosynthetic process"/>
    <property type="evidence" value="ECO:0007669"/>
    <property type="project" value="UniProtKB-UniRule"/>
</dbReference>
<dbReference type="GO" id="GO:0006526">
    <property type="term" value="P:L-arginine biosynthetic process"/>
    <property type="evidence" value="ECO:0007669"/>
    <property type="project" value="UniProtKB-UniRule"/>
</dbReference>
<dbReference type="RefSeq" id="WP_149474454.1">
    <property type="nucleotide sequence ID" value="NZ_JAGGMB010000002.1"/>
</dbReference>
<reference evidence="10" key="1">
    <citation type="submission" date="2021-03" db="EMBL/GenBank/DDBJ databases">
        <title>Genomic Encyclopedia of Type Strains, Phase IV (KMG-IV): sequencing the most valuable type-strain genomes for metagenomic binning, comparative biology and taxonomic classification.</title>
        <authorList>
            <person name="Goeker M."/>
        </authorList>
    </citation>
    <scope>NUCLEOTIDE SEQUENCE</scope>
    <source>
        <strain evidence="10">DSM 107338</strain>
    </source>
</reference>
<feature type="binding site" evidence="8">
    <location>
        <position position="290"/>
    </location>
    <ligand>
        <name>L-glutamine</name>
        <dbReference type="ChEBI" id="CHEBI:58359"/>
    </ligand>
</feature>
<keyword evidence="3 8" id="KW-0436">Ligase</keyword>
<dbReference type="InterPro" id="IPR029062">
    <property type="entry name" value="Class_I_gatase-like"/>
</dbReference>
<dbReference type="NCBIfam" id="NF009475">
    <property type="entry name" value="PRK12838.1"/>
    <property type="match status" value="1"/>
</dbReference>
<evidence type="ECO:0000256" key="3">
    <source>
        <dbReference type="ARBA" id="ARBA00022598"/>
    </source>
</evidence>
<dbReference type="CDD" id="cd01744">
    <property type="entry name" value="GATase1_CPSase"/>
    <property type="match status" value="1"/>
</dbReference>
<dbReference type="Proteomes" id="UP001138793">
    <property type="component" value="Unassembled WGS sequence"/>
</dbReference>
<dbReference type="GO" id="GO:0004088">
    <property type="term" value="F:carbamoyl-phosphate synthase (glutamine-hydrolyzing) activity"/>
    <property type="evidence" value="ECO:0007669"/>
    <property type="project" value="UniProtKB-UniRule"/>
</dbReference>
<dbReference type="InterPro" id="IPR006274">
    <property type="entry name" value="CarbamoylP_synth_ssu"/>
</dbReference>
<keyword evidence="11" id="KW-1185">Reference proteome</keyword>
<dbReference type="PRINTS" id="PR00096">
    <property type="entry name" value="GATASE"/>
</dbReference>
<evidence type="ECO:0000313" key="10">
    <source>
        <dbReference type="EMBL" id="MBP2076734.1"/>
    </source>
</evidence>
<feature type="active site" description="Nucleophile" evidence="8">
    <location>
        <position position="245"/>
    </location>
</feature>
<evidence type="ECO:0000256" key="1">
    <source>
        <dbReference type="ARBA" id="ARBA00005077"/>
    </source>
</evidence>
<dbReference type="InterPro" id="IPR035686">
    <property type="entry name" value="CPSase_GATase1"/>
</dbReference>
<evidence type="ECO:0000256" key="2">
    <source>
        <dbReference type="ARBA" id="ARBA00007800"/>
    </source>
</evidence>
<dbReference type="PRINTS" id="PR00097">
    <property type="entry name" value="ANTSNTHASEII"/>
</dbReference>
<evidence type="ECO:0000313" key="11">
    <source>
        <dbReference type="Proteomes" id="UP001138793"/>
    </source>
</evidence>
<dbReference type="InterPro" id="IPR002474">
    <property type="entry name" value="CarbamoylP_synth_ssu_N"/>
</dbReference>
<keyword evidence="8" id="KW-0028">Amino-acid biosynthesis</keyword>
<feature type="domain" description="Carbamoyl-phosphate synthase small subunit N-terminal" evidence="9">
    <location>
        <begin position="2"/>
        <end position="132"/>
    </location>
</feature>
<comment type="pathway">
    <text evidence="1 8">Amino-acid biosynthesis; L-arginine biosynthesis; carbamoyl phosphate from bicarbonate: step 1/1.</text>
</comment>
<keyword evidence="6 8" id="KW-0315">Glutamine amidotransferase</keyword>
<dbReference type="Gene3D" id="3.40.50.880">
    <property type="match status" value="1"/>
</dbReference>
<dbReference type="SUPFAM" id="SSF52021">
    <property type="entry name" value="Carbamoyl phosphate synthetase, small subunit N-terminal domain"/>
    <property type="match status" value="1"/>
</dbReference>
<evidence type="ECO:0000256" key="7">
    <source>
        <dbReference type="ARBA" id="ARBA00048816"/>
    </source>
</evidence>
<dbReference type="HAMAP" id="MF_01209">
    <property type="entry name" value="CPSase_S_chain"/>
    <property type="match status" value="1"/>
</dbReference>
<dbReference type="PANTHER" id="PTHR43418">
    <property type="entry name" value="MULTIFUNCTIONAL TRYPTOPHAN BIOSYNTHESIS PROTEIN-RELATED"/>
    <property type="match status" value="1"/>
</dbReference>
<dbReference type="Pfam" id="PF00988">
    <property type="entry name" value="CPSase_sm_chain"/>
    <property type="match status" value="1"/>
</dbReference>
<dbReference type="GO" id="GO:0005524">
    <property type="term" value="F:ATP binding"/>
    <property type="evidence" value="ECO:0007669"/>
    <property type="project" value="UniProtKB-UniRule"/>
</dbReference>
<dbReference type="SUPFAM" id="SSF52317">
    <property type="entry name" value="Class I glutamine amidotransferase-like"/>
    <property type="match status" value="1"/>
</dbReference>
<keyword evidence="8" id="KW-0055">Arginine biosynthesis</keyword>
<comment type="catalytic activity">
    <reaction evidence="8">
        <text>L-glutamine + H2O = L-glutamate + NH4(+)</text>
        <dbReference type="Rhea" id="RHEA:15889"/>
        <dbReference type="ChEBI" id="CHEBI:15377"/>
        <dbReference type="ChEBI" id="CHEBI:28938"/>
        <dbReference type="ChEBI" id="CHEBI:29985"/>
        <dbReference type="ChEBI" id="CHEBI:58359"/>
    </reaction>
</comment>
<feature type="binding site" evidence="8">
    <location>
        <position position="289"/>
    </location>
    <ligand>
        <name>L-glutamine</name>
        <dbReference type="ChEBI" id="CHEBI:58359"/>
    </ligand>
</feature>
<keyword evidence="8" id="KW-0665">Pyrimidine biosynthesis</keyword>
<dbReference type="GO" id="GO:0006207">
    <property type="term" value="P:'de novo' pyrimidine nucleobase biosynthetic process"/>
    <property type="evidence" value="ECO:0007669"/>
    <property type="project" value="InterPro"/>
</dbReference>
<proteinExistence type="inferred from homology"/>
<keyword evidence="5 8" id="KW-0067">ATP-binding</keyword>
<evidence type="ECO:0000256" key="6">
    <source>
        <dbReference type="ARBA" id="ARBA00022962"/>
    </source>
</evidence>
<dbReference type="SMART" id="SM01097">
    <property type="entry name" value="CPSase_sm_chain"/>
    <property type="match status" value="1"/>
</dbReference>